<dbReference type="SUPFAM" id="SSF50494">
    <property type="entry name" value="Trypsin-like serine proteases"/>
    <property type="match status" value="1"/>
</dbReference>
<dbReference type="InterPro" id="IPR009003">
    <property type="entry name" value="Peptidase_S1_PA"/>
</dbReference>
<evidence type="ECO:0000313" key="9">
    <source>
        <dbReference type="Proteomes" id="UP000009026"/>
    </source>
</evidence>
<dbReference type="InterPro" id="IPR043504">
    <property type="entry name" value="Peptidase_S1_PA_chymotrypsin"/>
</dbReference>
<dbReference type="EMBL" id="CP012109">
    <property type="protein sequence ID" value="AKQ69266.1"/>
    <property type="molecule type" value="Genomic_DNA"/>
</dbReference>
<dbReference type="eggNOG" id="COG3591">
    <property type="taxonomic scope" value="Bacteria"/>
</dbReference>
<keyword evidence="2 6" id="KW-0645">Protease</keyword>
<dbReference type="RefSeq" id="WP_002638780.1">
    <property type="nucleotide sequence ID" value="NZ_CP012109.1"/>
</dbReference>
<evidence type="ECO:0000259" key="7">
    <source>
        <dbReference type="Pfam" id="PF19955"/>
    </source>
</evidence>
<dbReference type="Pfam" id="PF13365">
    <property type="entry name" value="Trypsin_2"/>
    <property type="match status" value="1"/>
</dbReference>
<dbReference type="EC" id="3.4.21.-" evidence="6"/>
<protein>
    <recommendedName>
        <fullName evidence="6">Serine protease</fullName>
        <ecNumber evidence="6">3.4.21.-</ecNumber>
    </recommendedName>
</protein>
<sequence>MELDGAERDELQRALTSAFASVEHLRKVVATTCRRDLESLGISGGLRERVFTLIHRAEAEGWLRELIRGAHQALPRHPRLHRFVQAYLASVQRSIPRVGLERIFGSGRADAERERWRKRLASIERQVCRVEPEVGAALGTGFLVSPSVVLTNFHVIENRLLESLRVRFGRKVLQDGTLLHPGTVYRVTRCLARSPYSPADLMHPRPRDATPGELDYAFLEVAGVPGEDLVDGESRGWLELPDSRESFTPGSLVLIVQHPAGQPMSVALDEFLGVNPGRTRVAYRACTGPGSSGAPCFTQDLRLAALHHSGGPRMPLSVVGHNEGIPIDTIRGSLSGSMLNQLGWG</sequence>
<dbReference type="STRING" id="1297742.A176_006178"/>
<dbReference type="AlphaFoldDB" id="A0A0H4X0M8"/>
<name>A0A0H4X0M8_9BACT</name>
<organism evidence="8 9">
    <name type="scientific">Pseudomyxococcus hansupus</name>
    <dbReference type="NCBI Taxonomy" id="1297742"/>
    <lineage>
        <taxon>Bacteria</taxon>
        <taxon>Pseudomonadati</taxon>
        <taxon>Myxococcota</taxon>
        <taxon>Myxococcia</taxon>
        <taxon>Myxococcales</taxon>
        <taxon>Cystobacterineae</taxon>
        <taxon>Myxococcaceae</taxon>
        <taxon>Pseudomyxococcus</taxon>
    </lineage>
</organism>
<dbReference type="InterPro" id="IPR008256">
    <property type="entry name" value="Peptidase_S1B"/>
</dbReference>
<evidence type="ECO:0000256" key="5">
    <source>
        <dbReference type="ARBA" id="ARBA00022825"/>
    </source>
</evidence>
<evidence type="ECO:0000256" key="6">
    <source>
        <dbReference type="RuleBase" id="RU004296"/>
    </source>
</evidence>
<dbReference type="OrthoDB" id="513782at2"/>
<dbReference type="KEGG" id="mym:A176_006178"/>
<dbReference type="GO" id="GO:0006508">
    <property type="term" value="P:proteolysis"/>
    <property type="evidence" value="ECO:0007669"/>
    <property type="project" value="UniProtKB-KW"/>
</dbReference>
<evidence type="ECO:0000256" key="2">
    <source>
        <dbReference type="ARBA" id="ARBA00022670"/>
    </source>
</evidence>
<evidence type="ECO:0000256" key="3">
    <source>
        <dbReference type="ARBA" id="ARBA00022729"/>
    </source>
</evidence>
<evidence type="ECO:0000313" key="8">
    <source>
        <dbReference type="EMBL" id="AKQ69266.1"/>
    </source>
</evidence>
<evidence type="ECO:0000256" key="4">
    <source>
        <dbReference type="ARBA" id="ARBA00022801"/>
    </source>
</evidence>
<dbReference type="Gene3D" id="2.40.10.10">
    <property type="entry name" value="Trypsin-like serine proteases"/>
    <property type="match status" value="2"/>
</dbReference>
<keyword evidence="3" id="KW-0732">Signal</keyword>
<comment type="similarity">
    <text evidence="1 6">Belongs to the peptidase S1B family.</text>
</comment>
<dbReference type="PRINTS" id="PR00839">
    <property type="entry name" value="V8PROTEASE"/>
</dbReference>
<dbReference type="Proteomes" id="UP000009026">
    <property type="component" value="Chromosome"/>
</dbReference>
<dbReference type="Pfam" id="PF19955">
    <property type="entry name" value="EAD1"/>
    <property type="match status" value="1"/>
</dbReference>
<reference evidence="8 9" key="1">
    <citation type="journal article" date="2016" name="PLoS ONE">
        <title>Complete Genome Sequence and Comparative Genomics of a Novel Myxobacterium Myxococcus hansupus.</title>
        <authorList>
            <person name="Sharma G."/>
            <person name="Narwani T."/>
            <person name="Subramanian S."/>
        </authorList>
    </citation>
    <scope>NUCLEOTIDE SEQUENCE [LARGE SCALE GENOMIC DNA]</scope>
    <source>
        <strain evidence="9">mixupus</strain>
    </source>
</reference>
<dbReference type="PATRIC" id="fig|1297742.4.peg.6269"/>
<gene>
    <name evidence="8" type="ORF">A176_006178</name>
</gene>
<keyword evidence="9" id="KW-1185">Reference proteome</keyword>
<proteinExistence type="inferred from homology"/>
<accession>A0A0H4X0M8</accession>
<dbReference type="GO" id="GO:0008236">
    <property type="term" value="F:serine-type peptidase activity"/>
    <property type="evidence" value="ECO:0007669"/>
    <property type="project" value="UniProtKB-KW"/>
</dbReference>
<feature type="domain" description="Effector-associated" evidence="7">
    <location>
        <begin position="1"/>
        <end position="87"/>
    </location>
</feature>
<keyword evidence="4 6" id="KW-0378">Hydrolase</keyword>
<dbReference type="InterPro" id="IPR045430">
    <property type="entry name" value="EAD1"/>
</dbReference>
<evidence type="ECO:0000256" key="1">
    <source>
        <dbReference type="ARBA" id="ARBA00008764"/>
    </source>
</evidence>
<keyword evidence="5 6" id="KW-0720">Serine protease</keyword>